<name>A0ABR3Q4E8_9TREE</name>
<dbReference type="Gene3D" id="1.10.1070.11">
    <property type="entry name" value="Phosphatidylinositol 3-/4-kinase, catalytic domain"/>
    <property type="match status" value="1"/>
</dbReference>
<evidence type="ECO:0000256" key="3">
    <source>
        <dbReference type="ARBA" id="ARBA00012169"/>
    </source>
</evidence>
<dbReference type="PROSITE" id="PS50290">
    <property type="entry name" value="PI3_4_KINASE_3"/>
    <property type="match status" value="1"/>
</dbReference>
<evidence type="ECO:0000256" key="1">
    <source>
        <dbReference type="ARBA" id="ARBA00001686"/>
    </source>
</evidence>
<evidence type="ECO:0000259" key="8">
    <source>
        <dbReference type="PROSITE" id="PS50290"/>
    </source>
</evidence>
<dbReference type="SUPFAM" id="SSF56112">
    <property type="entry name" value="Protein kinase-like (PK-like)"/>
    <property type="match status" value="1"/>
</dbReference>
<dbReference type="GeneID" id="95984658"/>
<evidence type="ECO:0000313" key="11">
    <source>
        <dbReference type="Proteomes" id="UP001565368"/>
    </source>
</evidence>
<feature type="chain" id="PRO_5047129102" description="1-phosphatidylinositol 4-kinase" evidence="7">
    <location>
        <begin position="21"/>
        <end position="1153"/>
    </location>
</feature>
<reference evidence="10 11" key="1">
    <citation type="submission" date="2023-08" db="EMBL/GenBank/DDBJ databases">
        <title>Annotated Genome Sequence of Vanrija albida AlHP1.</title>
        <authorList>
            <person name="Herzog R."/>
        </authorList>
    </citation>
    <scope>NUCLEOTIDE SEQUENCE [LARGE SCALE GENOMIC DNA]</scope>
    <source>
        <strain evidence="10 11">AlHP1</strain>
    </source>
</reference>
<feature type="region of interest" description="Disordered" evidence="6">
    <location>
        <begin position="459"/>
        <end position="484"/>
    </location>
</feature>
<dbReference type="PANTHER" id="PTHR10048">
    <property type="entry name" value="PHOSPHATIDYLINOSITOL KINASE"/>
    <property type="match status" value="1"/>
</dbReference>
<keyword evidence="5" id="KW-0418">Kinase</keyword>
<dbReference type="GO" id="GO:0004430">
    <property type="term" value="F:1-phosphatidylinositol 4-kinase activity"/>
    <property type="evidence" value="ECO:0007669"/>
    <property type="project" value="UniProtKB-EC"/>
</dbReference>
<evidence type="ECO:0000259" key="9">
    <source>
        <dbReference type="PROSITE" id="PS51545"/>
    </source>
</evidence>
<gene>
    <name evidence="10" type="primary">PIK1</name>
    <name evidence="10" type="ORF">Q8F55_003615</name>
</gene>
<feature type="signal peptide" evidence="7">
    <location>
        <begin position="1"/>
        <end position="20"/>
    </location>
</feature>
<organism evidence="10 11">
    <name type="scientific">Vanrija albida</name>
    <dbReference type="NCBI Taxonomy" id="181172"/>
    <lineage>
        <taxon>Eukaryota</taxon>
        <taxon>Fungi</taxon>
        <taxon>Dikarya</taxon>
        <taxon>Basidiomycota</taxon>
        <taxon>Agaricomycotina</taxon>
        <taxon>Tremellomycetes</taxon>
        <taxon>Trichosporonales</taxon>
        <taxon>Trichosporonaceae</taxon>
        <taxon>Vanrija</taxon>
    </lineage>
</organism>
<comment type="catalytic activity">
    <reaction evidence="1">
        <text>a 1,2-diacyl-sn-glycero-3-phospho-(1D-myo-inositol) + ATP = a 1,2-diacyl-sn-glycero-3-phospho-(1D-myo-inositol 4-phosphate) + ADP + H(+)</text>
        <dbReference type="Rhea" id="RHEA:19877"/>
        <dbReference type="ChEBI" id="CHEBI:15378"/>
        <dbReference type="ChEBI" id="CHEBI:30616"/>
        <dbReference type="ChEBI" id="CHEBI:57880"/>
        <dbReference type="ChEBI" id="CHEBI:58178"/>
        <dbReference type="ChEBI" id="CHEBI:456216"/>
        <dbReference type="EC" id="2.7.1.67"/>
    </reaction>
</comment>
<accession>A0ABR3Q4E8</accession>
<protein>
    <recommendedName>
        <fullName evidence="3">1-phosphatidylinositol 4-kinase</fullName>
        <ecNumber evidence="3">2.7.1.67</ecNumber>
    </recommendedName>
</protein>
<evidence type="ECO:0000256" key="2">
    <source>
        <dbReference type="ARBA" id="ARBA00006209"/>
    </source>
</evidence>
<feature type="compositionally biased region" description="Basic and acidic residues" evidence="6">
    <location>
        <begin position="212"/>
        <end position="230"/>
    </location>
</feature>
<keyword evidence="11" id="KW-1185">Reference proteome</keyword>
<dbReference type="PANTHER" id="PTHR10048:SF22">
    <property type="entry name" value="PHOSPHATIDYLINOSITOL 4-KINASE BETA"/>
    <property type="match status" value="1"/>
</dbReference>
<evidence type="ECO:0000313" key="10">
    <source>
        <dbReference type="EMBL" id="KAL1409620.1"/>
    </source>
</evidence>
<dbReference type="SMART" id="SM00146">
    <property type="entry name" value="PI3Kc"/>
    <property type="match status" value="1"/>
</dbReference>
<dbReference type="Pfam" id="PF00454">
    <property type="entry name" value="PI3_PI4_kinase"/>
    <property type="match status" value="1"/>
</dbReference>
<dbReference type="RefSeq" id="XP_069209564.1">
    <property type="nucleotide sequence ID" value="XM_069352146.1"/>
</dbReference>
<feature type="domain" description="PI3K/PI4K catalytic" evidence="8">
    <location>
        <begin position="848"/>
        <end position="1138"/>
    </location>
</feature>
<evidence type="ECO:0000256" key="6">
    <source>
        <dbReference type="SAM" id="MobiDB-lite"/>
    </source>
</evidence>
<dbReference type="InterPro" id="IPR000403">
    <property type="entry name" value="PI3/4_kinase_cat_dom"/>
</dbReference>
<dbReference type="InterPro" id="IPR042236">
    <property type="entry name" value="PI3K_accessory_sf"/>
</dbReference>
<dbReference type="Proteomes" id="UP001565368">
    <property type="component" value="Unassembled WGS sequence"/>
</dbReference>
<feature type="domain" description="PIK helical" evidence="9">
    <location>
        <begin position="1"/>
        <end position="119"/>
    </location>
</feature>
<proteinExistence type="inferred from homology"/>
<dbReference type="PROSITE" id="PS00916">
    <property type="entry name" value="PI3_4_KINASE_2"/>
    <property type="match status" value="1"/>
</dbReference>
<dbReference type="InterPro" id="IPR015433">
    <property type="entry name" value="PI3/4_kinase"/>
</dbReference>
<dbReference type="InterPro" id="IPR049160">
    <property type="entry name" value="PI4KB-PIK1_PIK"/>
</dbReference>
<feature type="region of interest" description="Disordered" evidence="6">
    <location>
        <begin position="641"/>
        <end position="707"/>
    </location>
</feature>
<dbReference type="InterPro" id="IPR011009">
    <property type="entry name" value="Kinase-like_dom_sf"/>
</dbReference>
<dbReference type="Pfam" id="PF21245">
    <property type="entry name" value="PI4KB-PIK1_PIK"/>
    <property type="match status" value="1"/>
</dbReference>
<feature type="region of interest" description="Disordered" evidence="6">
    <location>
        <begin position="128"/>
        <end position="160"/>
    </location>
</feature>
<evidence type="ECO:0000256" key="4">
    <source>
        <dbReference type="ARBA" id="ARBA00022679"/>
    </source>
</evidence>
<dbReference type="InterPro" id="IPR057754">
    <property type="entry name" value="PI4-kinase_beta/PIK1_cat"/>
</dbReference>
<evidence type="ECO:0000256" key="5">
    <source>
        <dbReference type="ARBA" id="ARBA00022777"/>
    </source>
</evidence>
<comment type="caution">
    <text evidence="10">The sequence shown here is derived from an EMBL/GenBank/DDBJ whole genome shotgun (WGS) entry which is preliminary data.</text>
</comment>
<dbReference type="PROSITE" id="PS51545">
    <property type="entry name" value="PIK_HELICAL"/>
    <property type="match status" value="1"/>
</dbReference>
<dbReference type="Gene3D" id="3.30.1010.10">
    <property type="entry name" value="Phosphatidylinositol 3-kinase Catalytic Subunit, Chain A, domain 4"/>
    <property type="match status" value="1"/>
</dbReference>
<feature type="region of interest" description="Disordered" evidence="6">
    <location>
        <begin position="573"/>
        <end position="598"/>
    </location>
</feature>
<evidence type="ECO:0000256" key="7">
    <source>
        <dbReference type="SAM" id="SignalP"/>
    </source>
</evidence>
<feature type="region of interest" description="Disordered" evidence="6">
    <location>
        <begin position="761"/>
        <end position="786"/>
    </location>
</feature>
<dbReference type="EC" id="2.7.1.67" evidence="3"/>
<keyword evidence="4 10" id="KW-0808">Transferase</keyword>
<dbReference type="Gene3D" id="1.25.40.70">
    <property type="entry name" value="Phosphatidylinositol 3-kinase, accessory domain (PIK)"/>
    <property type="match status" value="1"/>
</dbReference>
<dbReference type="EMBL" id="JBBXJM010000003">
    <property type="protein sequence ID" value="KAL1409620.1"/>
    <property type="molecule type" value="Genomic_DNA"/>
</dbReference>
<keyword evidence="7" id="KW-0732">Signal</keyword>
<dbReference type="PROSITE" id="PS00915">
    <property type="entry name" value="PI3_4_KINASE_1"/>
    <property type="match status" value="1"/>
</dbReference>
<dbReference type="InterPro" id="IPR001263">
    <property type="entry name" value="PI3K_accessory_dom"/>
</dbReference>
<dbReference type="SUPFAM" id="SSF48371">
    <property type="entry name" value="ARM repeat"/>
    <property type="match status" value="1"/>
</dbReference>
<feature type="region of interest" description="Disordered" evidence="6">
    <location>
        <begin position="211"/>
        <end position="380"/>
    </location>
</feature>
<dbReference type="InterPro" id="IPR016024">
    <property type="entry name" value="ARM-type_fold"/>
</dbReference>
<sequence length="1153" mass="126097">MSHALLLRLFLSPYFSISVAMHYLKTYPESIGISHYLCWRMKSMPADEVEFYWPQICHLLVTRPTESNALENFVLQRAEESPHAAMLTFWFMQSALRDLTPTRLTNPRPFLICQRVLHRCHEILFGDPPEPSRSPYRSLPQSPHAGTPPHSIGSSSAAAALLNGPPDPVVAPIRVNPHAGSALVGMGMLIAGPALPGLTELVGEWAVAQGRRPMDDASEARARVEVDKSGGSDGAVNGRGWEGAPQRGHKAQPSYSESDDDGPASAPAVRSRVLPASMIPPHQQRSQKPRPAPHSATTPNLPSPAESSPAFLAAQSAATDQRGRDPFSQADVDPFGQRSSTPPHVVHRSKTTPAHMGFHSVPEFSSNGSPRRASGQGRPPSAEALLAAYSLEAQRRLLRSHYCRSEIRFLLLLEDISNRLLVIPKPARISALRAELTSLNHNLPAEVCMPLWCNADHHHDKADSGTPSKRRGSKPKGSSSAHSRVVRISPGDSVVLNSAERAPYLLHVEILENDLDFDPTRRENRELLKKIVVQEDNKRRKREEGIAVGSPLGGNFDPQISGFVDLEDAVVTEEPETVEPSEPQRISTPIPPDARKDVLPDDIEEMDLVEQLYGNKLSVRDNLPDLSDALPLPSAPKNKQLDLEVWNSGADSDSRRSSLGAGGGTSPANGTPNGGSGGLTVESPGLRPISPATPVVPDDHDLNPPRRSTYITLEDYSERMRTAAVMLAQLNASLVPAVPEAPSPQSTGGALRWIPGTGWITGSKDKEAAADGQTPPPGSGGSGGKLRLAAAQAAAIKERIMEEMMALEEERVSRMTHRPEGVQIDTGVSTEGKTAEDEGIVRREINKADPSAAIFKESWTAKKSRIRASSPWGHLANWDVISVIVKTGADLRQEQLATQLIERFVRIWKEEKCDAYARFFRILITGETSGLVETITDAVSVHSIKKSEYARRVAEGVPIGHVSLMDHYVNTYGKPDSGIFARARRNFIKSLAGYSVITYLLQIKDRHNGNILVDRDGRLIHIDFGFMLSNSPGGNMGFEAAPFKLPLEYVEIMGGLDSPGFAYFKKLFKEAFEAARKHSDSLITIVELMQKDSKLDCFLLFGENTVNHFRERFALGLTTAAVDAYLERLIVSSTGSNYTRLYDTFQYYSQGVL</sequence>
<dbReference type="CDD" id="cd05168">
    <property type="entry name" value="PI4Kc_III_beta"/>
    <property type="match status" value="1"/>
</dbReference>
<comment type="similarity">
    <text evidence="2">Belongs to the PI3/PI4-kinase family. Type III PI4K subfamily.</text>
</comment>
<dbReference type="InterPro" id="IPR036940">
    <property type="entry name" value="PI3/4_kinase_cat_sf"/>
</dbReference>
<dbReference type="InterPro" id="IPR018936">
    <property type="entry name" value="PI3/4_kinase_CS"/>
</dbReference>